<evidence type="ECO:0000256" key="1">
    <source>
        <dbReference type="SAM" id="MobiDB-lite"/>
    </source>
</evidence>
<dbReference type="InParanoid" id="A0A0D0E3U0"/>
<dbReference type="InterPro" id="IPR000873">
    <property type="entry name" value="AMP-dep_synth/lig_dom"/>
</dbReference>
<dbReference type="Gene3D" id="3.40.50.12780">
    <property type="entry name" value="N-terminal domain of ligase-like"/>
    <property type="match status" value="1"/>
</dbReference>
<feature type="region of interest" description="Disordered" evidence="1">
    <location>
        <begin position="38"/>
        <end position="57"/>
    </location>
</feature>
<feature type="domain" description="AMP-dependent synthetase/ligase" evidence="2">
    <location>
        <begin position="77"/>
        <end position="242"/>
    </location>
</feature>
<dbReference type="Proteomes" id="UP000054538">
    <property type="component" value="Unassembled WGS sequence"/>
</dbReference>
<gene>
    <name evidence="3" type="ORF">PAXRUDRAFT_148722</name>
</gene>
<organism evidence="3 4">
    <name type="scientific">Paxillus rubicundulus Ve08.2h10</name>
    <dbReference type="NCBI Taxonomy" id="930991"/>
    <lineage>
        <taxon>Eukaryota</taxon>
        <taxon>Fungi</taxon>
        <taxon>Dikarya</taxon>
        <taxon>Basidiomycota</taxon>
        <taxon>Agaricomycotina</taxon>
        <taxon>Agaricomycetes</taxon>
        <taxon>Agaricomycetidae</taxon>
        <taxon>Boletales</taxon>
        <taxon>Paxilineae</taxon>
        <taxon>Paxillaceae</taxon>
        <taxon>Paxillus</taxon>
    </lineage>
</organism>
<evidence type="ECO:0000313" key="4">
    <source>
        <dbReference type="Proteomes" id="UP000054538"/>
    </source>
</evidence>
<dbReference type="OrthoDB" id="429813at2759"/>
<proteinExistence type="predicted"/>
<dbReference type="STRING" id="930991.A0A0D0E3U0"/>
<accession>A0A0D0E3U0</accession>
<protein>
    <recommendedName>
        <fullName evidence="2">AMP-dependent synthetase/ligase domain-containing protein</fullName>
    </recommendedName>
</protein>
<feature type="non-terminal residue" evidence="3">
    <location>
        <position position="273"/>
    </location>
</feature>
<dbReference type="SUPFAM" id="SSF56801">
    <property type="entry name" value="Acetyl-CoA synthetase-like"/>
    <property type="match status" value="1"/>
</dbReference>
<evidence type="ECO:0000313" key="3">
    <source>
        <dbReference type="EMBL" id="KIK91790.1"/>
    </source>
</evidence>
<dbReference type="InterPro" id="IPR042099">
    <property type="entry name" value="ANL_N_sf"/>
</dbReference>
<reference evidence="3 4" key="1">
    <citation type="submission" date="2014-04" db="EMBL/GenBank/DDBJ databases">
        <authorList>
            <consortium name="DOE Joint Genome Institute"/>
            <person name="Kuo A."/>
            <person name="Kohler A."/>
            <person name="Jargeat P."/>
            <person name="Nagy L.G."/>
            <person name="Floudas D."/>
            <person name="Copeland A."/>
            <person name="Barry K.W."/>
            <person name="Cichocki N."/>
            <person name="Veneault-Fourrey C."/>
            <person name="LaButti K."/>
            <person name="Lindquist E.A."/>
            <person name="Lipzen A."/>
            <person name="Lundell T."/>
            <person name="Morin E."/>
            <person name="Murat C."/>
            <person name="Sun H."/>
            <person name="Tunlid A."/>
            <person name="Henrissat B."/>
            <person name="Grigoriev I.V."/>
            <person name="Hibbett D.S."/>
            <person name="Martin F."/>
            <person name="Nordberg H.P."/>
            <person name="Cantor M.N."/>
            <person name="Hua S.X."/>
        </authorList>
    </citation>
    <scope>NUCLEOTIDE SEQUENCE [LARGE SCALE GENOMIC DNA]</scope>
    <source>
        <strain evidence="3 4">Ve08.2h10</strain>
    </source>
</reference>
<dbReference type="EMBL" id="KN825347">
    <property type="protein sequence ID" value="KIK91790.1"/>
    <property type="molecule type" value="Genomic_DNA"/>
</dbReference>
<dbReference type="Pfam" id="PF00501">
    <property type="entry name" value="AMP-binding"/>
    <property type="match status" value="1"/>
</dbReference>
<evidence type="ECO:0000259" key="2">
    <source>
        <dbReference type="Pfam" id="PF00501"/>
    </source>
</evidence>
<dbReference type="AlphaFoldDB" id="A0A0D0E3U0"/>
<dbReference type="HOGENOM" id="CLU_002220_3_0_1"/>
<sequence>PLYGSLFLTEMVEFNAIHNPSRPFYIFYDEQDSCLHSISHPGSTAPANPSPMQSALTGSESDNDIVGMIANSDTILYQALLMGVIHAGLIPIPLSLHNTSPAVADMMQKTACYRLIATQHSLGSLVDGVRTELVSLGDMLIQLRIDEPPTLAYAYLKLGKEAAATPFVPYSKVEKRPVSNDIMYYLHSPGSSGFPKSIPITYEVGCRWCIRRDTLADVRIDAASLPSFHITGMYFQLFIPVIYLKSVSVNAPTSGRDPTAAPVIANPQNTLNL</sequence>
<reference evidence="4" key="2">
    <citation type="submission" date="2015-01" db="EMBL/GenBank/DDBJ databases">
        <title>Evolutionary Origins and Diversification of the Mycorrhizal Mutualists.</title>
        <authorList>
            <consortium name="DOE Joint Genome Institute"/>
            <consortium name="Mycorrhizal Genomics Consortium"/>
            <person name="Kohler A."/>
            <person name="Kuo A."/>
            <person name="Nagy L.G."/>
            <person name="Floudas D."/>
            <person name="Copeland A."/>
            <person name="Barry K.W."/>
            <person name="Cichocki N."/>
            <person name="Veneault-Fourrey C."/>
            <person name="LaButti K."/>
            <person name="Lindquist E.A."/>
            <person name="Lipzen A."/>
            <person name="Lundell T."/>
            <person name="Morin E."/>
            <person name="Murat C."/>
            <person name="Riley R."/>
            <person name="Ohm R."/>
            <person name="Sun H."/>
            <person name="Tunlid A."/>
            <person name="Henrissat B."/>
            <person name="Grigoriev I.V."/>
            <person name="Hibbett D.S."/>
            <person name="Martin F."/>
        </authorList>
    </citation>
    <scope>NUCLEOTIDE SEQUENCE [LARGE SCALE GENOMIC DNA]</scope>
    <source>
        <strain evidence="4">Ve08.2h10</strain>
    </source>
</reference>
<keyword evidence="4" id="KW-1185">Reference proteome</keyword>
<name>A0A0D0E3U0_9AGAM</name>